<dbReference type="Proteomes" id="UP001152531">
    <property type="component" value="Unassembled WGS sequence"/>
</dbReference>
<protein>
    <submittedName>
        <fullName evidence="1">Uncharacterized protein</fullName>
    </submittedName>
</protein>
<dbReference type="EMBL" id="CALSDN010000010">
    <property type="protein sequence ID" value="CAH6722553.1"/>
    <property type="molecule type" value="Genomic_DNA"/>
</dbReference>
<organism evidence="1 2">
    <name type="scientific">[Candida] jaroonii</name>
    <dbReference type="NCBI Taxonomy" id="467808"/>
    <lineage>
        <taxon>Eukaryota</taxon>
        <taxon>Fungi</taxon>
        <taxon>Dikarya</taxon>
        <taxon>Ascomycota</taxon>
        <taxon>Saccharomycotina</taxon>
        <taxon>Pichiomycetes</taxon>
        <taxon>Debaryomycetaceae</taxon>
        <taxon>Yamadazyma</taxon>
    </lineage>
</organism>
<gene>
    <name evidence="1" type="ORF">CLIB1444_10S01046</name>
</gene>
<reference evidence="1" key="1">
    <citation type="submission" date="2022-06" db="EMBL/GenBank/DDBJ databases">
        <authorList>
            <person name="Legras J.-L."/>
            <person name="Devillers H."/>
            <person name="Grondin C."/>
        </authorList>
    </citation>
    <scope>NUCLEOTIDE SEQUENCE</scope>
    <source>
        <strain evidence="1">CLIB 1444</strain>
    </source>
</reference>
<name>A0ACA9YBV7_9ASCO</name>
<sequence length="801" mass="92042">MIRIVKITAFSLLLLSLVTPIKAFNLNDLGNLLARADSVVNQVDQFTDHQTYVQRILAISSSTTSIVFCSASIYCFFAIDPRRLVFRHQLIFFLLFFDLMKACILLLYPARVLTNYLAYFNAKFCHVVGFFTATAIEGADFAILTFAIHTYLLILKTNLNVRVGNSRRIEGGLYIYRFYVYGISFLIPLILASLAFVKNEGYQSFVCWCYLPQYPVWYRMVLSWVPRYLILLTIFFCYASIYYHVIKQIRHLGGVFTTTSKKKFTDISEKPSFFSALKYFLNTIKRKILPELTLPEPNKEFKEDVHPHRSNSRMSKEHGDNYGADDENDDDDDLEDIDDVSSSDDDISDLEDMAENDEGNVGSSTHQSPINYNINTTMTTSNSNLDNHGTDIHLENLKNFKKRQRIIKKQMKSIFIYPLAYVFIWLFPFILYVTQVNYERHHQPIYFLNCLGAFMQPFNGTVDSIVFFIRETPWKYTAMNKFKRDHSERMDSLLNRQYHDQRQNSHTNRDSRGSLGLSSHHNPSISHSHRQSLRSHSLYDSSISNNTNSRSGSGVGRSESFSHHNHSLSANLNVDLSRFKKWRFFLNDLNLPLFQLPTEKNLTKLQDKFISEKLHENQDIELTDNQDIEMSEQKLDFSNVLQGNLVEDEFRSTLENFSLNFNDGSKTQGKRLSNSSLNHTTVNSSPHNRKNSFSSKSYRSRQFSVDPNEPVIIEGKLYDSGDSTSSPNTKNSPTNSNFPHRPTRNSYNSGNTLAILRGNSGSSTPNKKLSRGTLDTRTSLTGNDESDGEMDFMEFLKKGPP</sequence>
<keyword evidence="2" id="KW-1185">Reference proteome</keyword>
<comment type="caution">
    <text evidence="1">The sequence shown here is derived from an EMBL/GenBank/DDBJ whole genome shotgun (WGS) entry which is preliminary data.</text>
</comment>
<evidence type="ECO:0000313" key="2">
    <source>
        <dbReference type="Proteomes" id="UP001152531"/>
    </source>
</evidence>
<proteinExistence type="predicted"/>
<accession>A0ACA9YBV7</accession>
<evidence type="ECO:0000313" key="1">
    <source>
        <dbReference type="EMBL" id="CAH6722553.1"/>
    </source>
</evidence>